<sequence>MILLAMNNCITESMLALKFKNVVARNKPETVEVTFTDFDGVPYHISNPNGDKTKVMVSISLKSYKELQANGVDKLFKKAYRSFLVNSESGYNFSLLDDLENMPSPKDSIMHMLEGNCFSSVFEKHFQFQEEDKEGENKEGSYYYRDDMTMYVDSRKNRVIVDFSTVKDDDNVEDTEPAIQIPDPFQHQEIPLELKDTNASVGDNIGYITFMLFPHHVSAGAQDTIDLICMSWDYLNNHIKCSKTYVHTRMWQKTLDILKVLNHMLRYALKMLTGKT</sequence>
<evidence type="ECO:0000256" key="2">
    <source>
        <dbReference type="ARBA" id="ARBA00007192"/>
    </source>
</evidence>
<evidence type="ECO:0000313" key="8">
    <source>
        <dbReference type="Ensembl" id="ENSCCNP00000013891.1"/>
    </source>
</evidence>
<dbReference type="Ensembl" id="ENSCCNT00000018221.1">
    <property type="protein sequence ID" value="ENSCCNP00000013891.1"/>
    <property type="gene ID" value="ENSCCNG00000014384.1"/>
</dbReference>
<dbReference type="InterPro" id="IPR034666">
    <property type="entry name" value="ARPC2/4"/>
</dbReference>
<dbReference type="Pfam" id="PF04045">
    <property type="entry name" value="P34-Arc"/>
    <property type="match status" value="1"/>
</dbReference>
<comment type="subunit">
    <text evidence="7">Component of the Arp2/3 complex composed of ARP2, ARP3, ARPC1B/p41-ARC, ARPC2/p34-ARC, ARPC3/p21-ARC, ARPC4/p20-ARC and ARPC5/p16-ARC. Interacts with SHANK3; the interaction probably mediates the association of SHANK3 with the Arp2/3 complex.</text>
</comment>
<comment type="function">
    <text evidence="6">Actin-binding component of the Arp2/3 complex, a multiprotein complex that mediates actin polymerization upon stimulation by nucleation-promoting factor (NPF). The Arp2/3 complex mediates the formation of branched actin networks in the cytoplasm, providing the force for cell motility. Seems to contact the mother actin filament. In addition to its role in the cytoplasmic cytoskeleton, the Arp2/3 complex also promotes actin polymerization in the nucleus, thereby regulating gene transcription and repair of damaged DNA. The Arp2/3 complex promotes homologous recombination (HR) repair in response to DNA damage by promoting nuclear actin polymerization, leading to drive motility of double-strand breaks (DSBs).</text>
</comment>
<evidence type="ECO:0000256" key="6">
    <source>
        <dbReference type="ARBA" id="ARBA00045903"/>
    </source>
</evidence>
<dbReference type="PANTHER" id="PTHR12058:SF0">
    <property type="entry name" value="ACTIN-RELATED PROTEIN 2_3 COMPLEX SUBUNIT 2"/>
    <property type="match status" value="1"/>
</dbReference>
<proteinExistence type="inferred from homology"/>
<comment type="subcellular location">
    <subcellularLocation>
        <location evidence="1 7">Cytoplasm</location>
        <location evidence="1 7">Cytoskeleton</location>
    </subcellularLocation>
</comment>
<accession>A0A8C0ZRR5</accession>
<keyword evidence="3 7" id="KW-0963">Cytoplasm</keyword>
<dbReference type="InterPro" id="IPR007188">
    <property type="entry name" value="ARPC2"/>
</dbReference>
<evidence type="ECO:0000256" key="4">
    <source>
        <dbReference type="ARBA" id="ARBA00023203"/>
    </source>
</evidence>
<dbReference type="GO" id="GO:0034314">
    <property type="term" value="P:Arp2/3 complex-mediated actin nucleation"/>
    <property type="evidence" value="ECO:0007669"/>
    <property type="project" value="InterPro"/>
</dbReference>
<dbReference type="GO" id="GO:0005200">
    <property type="term" value="F:structural constituent of cytoskeleton"/>
    <property type="evidence" value="ECO:0007669"/>
    <property type="project" value="TreeGrafter"/>
</dbReference>
<dbReference type="GO" id="GO:0005885">
    <property type="term" value="C:Arp2/3 protein complex"/>
    <property type="evidence" value="ECO:0007669"/>
    <property type="project" value="InterPro"/>
</dbReference>
<evidence type="ECO:0000256" key="5">
    <source>
        <dbReference type="ARBA" id="ARBA00023212"/>
    </source>
</evidence>
<name>A0A8C0ZRR5_CASCN</name>
<keyword evidence="4 7" id="KW-0009">Actin-binding</keyword>
<dbReference type="SUPFAM" id="SSF69645">
    <property type="entry name" value="Arp2/3 complex subunits"/>
    <property type="match status" value="2"/>
</dbReference>
<comment type="function">
    <text evidence="7">Functions as actin-binding component of the Arp2/3 complex which is involved in regulation of actin polymerization and together with an activating nucleation-promoting factor (NPF) mediates the formation of branched actin networks.</text>
</comment>
<evidence type="ECO:0000256" key="1">
    <source>
        <dbReference type="ARBA" id="ARBA00004245"/>
    </source>
</evidence>
<organism evidence="8">
    <name type="scientific">Castor canadensis</name>
    <name type="common">American beaver</name>
    <dbReference type="NCBI Taxonomy" id="51338"/>
    <lineage>
        <taxon>Eukaryota</taxon>
        <taxon>Metazoa</taxon>
        <taxon>Chordata</taxon>
        <taxon>Craniata</taxon>
        <taxon>Vertebrata</taxon>
        <taxon>Euteleostomi</taxon>
        <taxon>Mammalia</taxon>
        <taxon>Eutheria</taxon>
        <taxon>Euarchontoglires</taxon>
        <taxon>Glires</taxon>
        <taxon>Rodentia</taxon>
        <taxon>Castorimorpha</taxon>
        <taxon>Castoridae</taxon>
        <taxon>Castor</taxon>
    </lineage>
</organism>
<reference evidence="8" key="1">
    <citation type="submission" date="2023-09" db="UniProtKB">
        <authorList>
            <consortium name="Ensembl"/>
        </authorList>
    </citation>
    <scope>IDENTIFICATION</scope>
</reference>
<dbReference type="AlphaFoldDB" id="A0A8C0ZRR5"/>
<dbReference type="GO" id="GO:0030041">
    <property type="term" value="P:actin filament polymerization"/>
    <property type="evidence" value="ECO:0007669"/>
    <property type="project" value="InterPro"/>
</dbReference>
<protein>
    <recommendedName>
        <fullName evidence="7">Arp2/3 complex 34 kDa subunit</fullName>
    </recommendedName>
</protein>
<dbReference type="FunFam" id="3.30.1460.20:FF:000004">
    <property type="entry name" value="Arp2/3 complex 34 kDa subunit"/>
    <property type="match status" value="1"/>
</dbReference>
<dbReference type="Gene3D" id="3.30.1460.20">
    <property type="match status" value="2"/>
</dbReference>
<dbReference type="GO" id="GO:0051015">
    <property type="term" value="F:actin filament binding"/>
    <property type="evidence" value="ECO:0007669"/>
    <property type="project" value="TreeGrafter"/>
</dbReference>
<comment type="similarity">
    <text evidence="2 7">Belongs to the ARPC2 family.</text>
</comment>
<keyword evidence="5 7" id="KW-0206">Cytoskeleton</keyword>
<dbReference type="PANTHER" id="PTHR12058">
    <property type="entry name" value="ARP2/3 COMPLEX 34 KDA SUBUNIT"/>
    <property type="match status" value="1"/>
</dbReference>
<evidence type="ECO:0000256" key="7">
    <source>
        <dbReference type="RuleBase" id="RU364015"/>
    </source>
</evidence>
<evidence type="ECO:0000256" key="3">
    <source>
        <dbReference type="ARBA" id="ARBA00022490"/>
    </source>
</evidence>